<keyword evidence="5 8" id="KW-0808">Transferase</keyword>
<dbReference type="GO" id="GO:0008295">
    <property type="term" value="P:spermidine biosynthetic process"/>
    <property type="evidence" value="ECO:0007669"/>
    <property type="project" value="TreeGrafter"/>
</dbReference>
<evidence type="ECO:0000256" key="6">
    <source>
        <dbReference type="ARBA" id="ARBA00034114"/>
    </source>
</evidence>
<comment type="pathway">
    <text evidence="1">Amine and polyamine biosynthesis; spermidine biosynthesis; spermidine from putrescine: step 1/1.</text>
</comment>
<dbReference type="STRING" id="554055.A0A2P6VG92"/>
<dbReference type="Gene3D" id="3.40.50.150">
    <property type="entry name" value="Vaccinia Virus protein VP39"/>
    <property type="match status" value="1"/>
</dbReference>
<dbReference type="InterPro" id="IPR030373">
    <property type="entry name" value="PABS_CS"/>
</dbReference>
<feature type="active site" description="Proton acceptor" evidence="8">
    <location>
        <position position="173"/>
    </location>
</feature>
<dbReference type="NCBIfam" id="TIGR00417">
    <property type="entry name" value="speE"/>
    <property type="match status" value="1"/>
</dbReference>
<dbReference type="Gene3D" id="2.30.140.10">
    <property type="entry name" value="Spermidine synthase, tetramerisation domain"/>
    <property type="match status" value="1"/>
</dbReference>
<dbReference type="InterPro" id="IPR001045">
    <property type="entry name" value="Spermi_synthase"/>
</dbReference>
<feature type="domain" description="PABS" evidence="10">
    <location>
        <begin position="16"/>
        <end position="255"/>
    </location>
</feature>
<evidence type="ECO:0000313" key="11">
    <source>
        <dbReference type="EMBL" id="PSC73114.1"/>
    </source>
</evidence>
<dbReference type="EMBL" id="LHPF02000008">
    <property type="protein sequence ID" value="PSC73114.1"/>
    <property type="molecule type" value="Genomic_DNA"/>
</dbReference>
<evidence type="ECO:0000256" key="9">
    <source>
        <dbReference type="RuleBase" id="RU003836"/>
    </source>
</evidence>
<organism evidence="11 12">
    <name type="scientific">Micractinium conductrix</name>
    <dbReference type="NCBI Taxonomy" id="554055"/>
    <lineage>
        <taxon>Eukaryota</taxon>
        <taxon>Viridiplantae</taxon>
        <taxon>Chlorophyta</taxon>
        <taxon>core chlorophytes</taxon>
        <taxon>Trebouxiophyceae</taxon>
        <taxon>Chlorellales</taxon>
        <taxon>Chlorellaceae</taxon>
        <taxon>Chlorella clade</taxon>
        <taxon>Micractinium</taxon>
    </lineage>
</organism>
<comment type="caution">
    <text evidence="11">The sequence shown here is derived from an EMBL/GenBank/DDBJ whole genome shotgun (WGS) entry which is preliminary data.</text>
</comment>
<evidence type="ECO:0000256" key="2">
    <source>
        <dbReference type="ARBA" id="ARBA00007867"/>
    </source>
</evidence>
<dbReference type="NCBIfam" id="NF037959">
    <property type="entry name" value="MFS_SpdSyn"/>
    <property type="match status" value="1"/>
</dbReference>
<dbReference type="OrthoDB" id="38125at2759"/>
<dbReference type="InterPro" id="IPR030374">
    <property type="entry name" value="PABS"/>
</dbReference>
<dbReference type="GO" id="GO:0009820">
    <property type="term" value="P:alkaloid metabolic process"/>
    <property type="evidence" value="ECO:0007669"/>
    <property type="project" value="UniProtKB-KW"/>
</dbReference>
<evidence type="ECO:0000256" key="8">
    <source>
        <dbReference type="PROSITE-ProRule" id="PRU00354"/>
    </source>
</evidence>
<dbReference type="GO" id="GO:0005829">
    <property type="term" value="C:cytosol"/>
    <property type="evidence" value="ECO:0007669"/>
    <property type="project" value="TreeGrafter"/>
</dbReference>
<dbReference type="HAMAP" id="MF_00198">
    <property type="entry name" value="Spermidine_synth"/>
    <property type="match status" value="1"/>
</dbReference>
<sequence>MSGEAAPGTFAAGFKDGWYRELSSLWPGTGMSLKVEEVLFQGRSDFQGVAVVKTESFGTVLILDGAIQCTDRDEFSYQEMIAHLPACALGRAPRRALVVGGGDGGVLRELSRHASLEEIHIAEIDGMVIDTAKKFFPQMALGYSDPRVKVHVCDGIKFVQDAEAGYYDLIVVDSSDPVGPAEVLFQKPFFEALHRALAPGGIVCTQAESLWYHLEIIKSLAAMCAEVFVGGAVQYAFTTIPTYPSGQIGFMICTKASPDAVPLDARQPRQPVPATPAAQSYPPMRYYNHAVHAAAFVLPTFAQEALESSLTKF</sequence>
<dbReference type="GO" id="GO:0004766">
    <property type="term" value="F:spermidine synthase activity"/>
    <property type="evidence" value="ECO:0007669"/>
    <property type="project" value="UniProtKB-EC"/>
</dbReference>
<dbReference type="EC" id="2.5.1.16" evidence="3"/>
<comment type="similarity">
    <text evidence="2 9">Belongs to the spermidine/spermine synthase family.</text>
</comment>
<dbReference type="Proteomes" id="UP000239649">
    <property type="component" value="Unassembled WGS sequence"/>
</dbReference>
<evidence type="ECO:0000256" key="4">
    <source>
        <dbReference type="ARBA" id="ARBA00022589"/>
    </source>
</evidence>
<protein>
    <recommendedName>
        <fullName evidence="3">spermidine synthase</fullName>
        <ecNumber evidence="3">2.5.1.16</ecNumber>
    </recommendedName>
</protein>
<evidence type="ECO:0000256" key="5">
    <source>
        <dbReference type="ARBA" id="ARBA00022679"/>
    </source>
</evidence>
<dbReference type="Pfam" id="PF01564">
    <property type="entry name" value="Spermine_synth"/>
    <property type="match status" value="1"/>
</dbReference>
<reference evidence="11 12" key="1">
    <citation type="journal article" date="2018" name="Plant J.">
        <title>Genome sequences of Chlorella sorokiniana UTEX 1602 and Micractinium conductrix SAG 241.80: implications to maltose excretion by a green alga.</title>
        <authorList>
            <person name="Arriola M.B."/>
            <person name="Velmurugan N."/>
            <person name="Zhang Y."/>
            <person name="Plunkett M.H."/>
            <person name="Hondzo H."/>
            <person name="Barney B.M."/>
        </authorList>
    </citation>
    <scope>NUCLEOTIDE SEQUENCE [LARGE SCALE GENOMIC DNA]</scope>
    <source>
        <strain evidence="11 12">SAG 241.80</strain>
    </source>
</reference>
<keyword evidence="4" id="KW-0017">Alkaloid metabolism</keyword>
<evidence type="ECO:0000256" key="3">
    <source>
        <dbReference type="ARBA" id="ARBA00012455"/>
    </source>
</evidence>
<keyword evidence="8" id="KW-0620">Polyamine biosynthesis</keyword>
<dbReference type="NCBIfam" id="NF002010">
    <property type="entry name" value="PRK00811.1"/>
    <property type="match status" value="1"/>
</dbReference>
<proteinExistence type="inferred from homology"/>
<keyword evidence="12" id="KW-1185">Reference proteome</keyword>
<dbReference type="PROSITE" id="PS51006">
    <property type="entry name" value="PABS_2"/>
    <property type="match status" value="1"/>
</dbReference>
<dbReference type="PANTHER" id="PTHR11558">
    <property type="entry name" value="SPERMIDINE/SPERMINE SYNTHASE"/>
    <property type="match status" value="1"/>
</dbReference>
<dbReference type="FunFam" id="3.40.50.150:FF:000013">
    <property type="entry name" value="Spermidine synthase"/>
    <property type="match status" value="1"/>
</dbReference>
<dbReference type="AlphaFoldDB" id="A0A2P6VG92"/>
<evidence type="ECO:0000259" key="10">
    <source>
        <dbReference type="PROSITE" id="PS51006"/>
    </source>
</evidence>
<gene>
    <name evidence="11" type="ORF">C2E20_3573</name>
</gene>
<dbReference type="InterPro" id="IPR035246">
    <property type="entry name" value="Spermidine_synt_N"/>
</dbReference>
<evidence type="ECO:0000256" key="1">
    <source>
        <dbReference type="ARBA" id="ARBA00005123"/>
    </source>
</evidence>
<dbReference type="PROSITE" id="PS01330">
    <property type="entry name" value="PABS_1"/>
    <property type="match status" value="1"/>
</dbReference>
<dbReference type="Pfam" id="PF17284">
    <property type="entry name" value="Spermine_synt_N"/>
    <property type="match status" value="1"/>
</dbReference>
<name>A0A2P6VG92_9CHLO</name>
<evidence type="ECO:0000256" key="7">
    <source>
        <dbReference type="ARBA" id="ARBA00049307"/>
    </source>
</evidence>
<dbReference type="InterPro" id="IPR029063">
    <property type="entry name" value="SAM-dependent_MTases_sf"/>
</dbReference>
<comment type="catalytic activity">
    <reaction evidence="7">
        <text>S-adenosyl 3-(methylsulfanyl)propylamine + putrescine = S-methyl-5'-thioadenosine + spermidine + H(+)</text>
        <dbReference type="Rhea" id="RHEA:12721"/>
        <dbReference type="ChEBI" id="CHEBI:15378"/>
        <dbReference type="ChEBI" id="CHEBI:17509"/>
        <dbReference type="ChEBI" id="CHEBI:57443"/>
        <dbReference type="ChEBI" id="CHEBI:57834"/>
        <dbReference type="ChEBI" id="CHEBI:326268"/>
        <dbReference type="EC" id="2.5.1.16"/>
    </reaction>
</comment>
<dbReference type="GO" id="GO:0009753">
    <property type="term" value="P:response to jasmonic acid"/>
    <property type="evidence" value="ECO:0007669"/>
    <property type="project" value="UniProtKB-ARBA"/>
</dbReference>
<comment type="pathway">
    <text evidence="6">Alkaloid biosynthesis; nicotine biosynthesis.</text>
</comment>
<dbReference type="PANTHER" id="PTHR11558:SF11">
    <property type="entry name" value="SPERMIDINE SYNTHASE"/>
    <property type="match status" value="1"/>
</dbReference>
<dbReference type="InterPro" id="IPR037163">
    <property type="entry name" value="Spermidine_synt_N_sf"/>
</dbReference>
<dbReference type="SUPFAM" id="SSF53335">
    <property type="entry name" value="S-adenosyl-L-methionine-dependent methyltransferases"/>
    <property type="match status" value="1"/>
</dbReference>
<accession>A0A2P6VG92</accession>
<dbReference type="CDD" id="cd02440">
    <property type="entry name" value="AdoMet_MTases"/>
    <property type="match status" value="1"/>
</dbReference>
<evidence type="ECO:0000313" key="12">
    <source>
        <dbReference type="Proteomes" id="UP000239649"/>
    </source>
</evidence>
<dbReference type="FunFam" id="2.30.140.10:FF:000001">
    <property type="entry name" value="SPE3p Spermidine synthase"/>
    <property type="match status" value="1"/>
</dbReference>